<dbReference type="CDD" id="cd22755">
    <property type="entry name" value="OTU_CeDUB-like"/>
    <property type="match status" value="1"/>
</dbReference>
<dbReference type="EMBL" id="CAXITT010000006">
    <property type="protein sequence ID" value="CAL1526569.1"/>
    <property type="molecule type" value="Genomic_DNA"/>
</dbReference>
<proteinExistence type="predicted"/>
<dbReference type="GO" id="GO:0016579">
    <property type="term" value="P:protein deubiquitination"/>
    <property type="evidence" value="ECO:0007669"/>
    <property type="project" value="TreeGrafter"/>
</dbReference>
<gene>
    <name evidence="3" type="ORF">GSLYS_00000746001</name>
</gene>
<dbReference type="Proteomes" id="UP001497497">
    <property type="component" value="Unassembled WGS sequence"/>
</dbReference>
<evidence type="ECO:0000313" key="3">
    <source>
        <dbReference type="EMBL" id="CAL1526569.1"/>
    </source>
</evidence>
<dbReference type="AlphaFoldDB" id="A0AAV2GYR6"/>
<dbReference type="Gene3D" id="3.90.70.80">
    <property type="match status" value="1"/>
</dbReference>
<evidence type="ECO:0000256" key="1">
    <source>
        <dbReference type="SAM" id="MobiDB-lite"/>
    </source>
</evidence>
<evidence type="ECO:0000259" key="2">
    <source>
        <dbReference type="PROSITE" id="PS50802"/>
    </source>
</evidence>
<dbReference type="SUPFAM" id="SSF54001">
    <property type="entry name" value="Cysteine proteinases"/>
    <property type="match status" value="1"/>
</dbReference>
<evidence type="ECO:0000313" key="4">
    <source>
        <dbReference type="Proteomes" id="UP001497497"/>
    </source>
</evidence>
<reference evidence="3 4" key="1">
    <citation type="submission" date="2024-04" db="EMBL/GenBank/DDBJ databases">
        <authorList>
            <consortium name="Genoscope - CEA"/>
            <person name="William W."/>
        </authorList>
    </citation>
    <scope>NUCLEOTIDE SEQUENCE [LARGE SCALE GENOMIC DNA]</scope>
</reference>
<feature type="region of interest" description="Disordered" evidence="1">
    <location>
        <begin position="175"/>
        <end position="239"/>
    </location>
</feature>
<dbReference type="InterPro" id="IPR038765">
    <property type="entry name" value="Papain-like_cys_pep_sf"/>
</dbReference>
<organism evidence="3 4">
    <name type="scientific">Lymnaea stagnalis</name>
    <name type="common">Great pond snail</name>
    <name type="synonym">Helix stagnalis</name>
    <dbReference type="NCBI Taxonomy" id="6523"/>
    <lineage>
        <taxon>Eukaryota</taxon>
        <taxon>Metazoa</taxon>
        <taxon>Spiralia</taxon>
        <taxon>Lophotrochozoa</taxon>
        <taxon>Mollusca</taxon>
        <taxon>Gastropoda</taxon>
        <taxon>Heterobranchia</taxon>
        <taxon>Euthyneura</taxon>
        <taxon>Panpulmonata</taxon>
        <taxon>Hygrophila</taxon>
        <taxon>Lymnaeoidea</taxon>
        <taxon>Lymnaeidae</taxon>
        <taxon>Lymnaea</taxon>
    </lineage>
</organism>
<dbReference type="InterPro" id="IPR003323">
    <property type="entry name" value="OTU_dom"/>
</dbReference>
<dbReference type="PANTHER" id="PTHR12419">
    <property type="entry name" value="OTU DOMAIN CONTAINING PROTEIN"/>
    <property type="match status" value="1"/>
</dbReference>
<feature type="domain" description="OTU" evidence="2">
    <location>
        <begin position="288"/>
        <end position="426"/>
    </location>
</feature>
<keyword evidence="4" id="KW-1185">Reference proteome</keyword>
<sequence>MMVSSVKKWRPYRPLPVNTSSNNSSVTQRKNRSTRLPCKFHTIFDEPSFIEEDSGRFPAFKGMLSFTGNSRLFDPFNETDFFMFDSIRPGTHRKYDVTHPSLSRPLRDSLLKEEPDSLSSNVRIIPIYVENRLKNSAKQSSVRSVSPIIVDDEKYSTRDLFNSKLQKSDSSVILIDEDDKHQSSNVTSKSEPLQKDSKLLSPHKTEEKCEPKHPVKNTPPGSPLEKSQELVNKNSSSTSIDSIETDELCVEDSGAIYVKKGNAEKHVNPAPSYPIYSVLKELLAKENRQVDYIRGDGNCFFRAISKIMYGNDAFHKAVRTLIVDIIATNKLKFAQFVDGEDVQVHVERMSEDHCWATTCEIYAAATLLQRDIYMFTPNHLNDKYSWLLFQPVFKRTLAESELSTHPCCYVTLCNTNGNHYDRIVPDHGGCNCFLPNPQLDGICASVDLTSL</sequence>
<feature type="compositionally biased region" description="Basic and acidic residues" evidence="1">
    <location>
        <begin position="192"/>
        <end position="213"/>
    </location>
</feature>
<name>A0AAV2GYR6_LYMST</name>
<accession>A0AAV2GYR6</accession>
<dbReference type="PROSITE" id="PS50802">
    <property type="entry name" value="OTU"/>
    <property type="match status" value="1"/>
</dbReference>
<dbReference type="InterPro" id="IPR050704">
    <property type="entry name" value="Peptidase_C85-like"/>
</dbReference>
<dbReference type="GO" id="GO:0004843">
    <property type="term" value="F:cysteine-type deubiquitinase activity"/>
    <property type="evidence" value="ECO:0007669"/>
    <property type="project" value="TreeGrafter"/>
</dbReference>
<protein>
    <recommendedName>
        <fullName evidence="2">OTU domain-containing protein</fullName>
    </recommendedName>
</protein>
<dbReference type="Pfam" id="PF02338">
    <property type="entry name" value="OTU"/>
    <property type="match status" value="1"/>
</dbReference>
<comment type="caution">
    <text evidence="3">The sequence shown here is derived from an EMBL/GenBank/DDBJ whole genome shotgun (WGS) entry which is preliminary data.</text>
</comment>